<dbReference type="PROSITE" id="PS51352">
    <property type="entry name" value="THIOREDOXIN_2"/>
    <property type="match status" value="1"/>
</dbReference>
<proteinExistence type="predicted"/>
<dbReference type="PANTHER" id="PTHR46472">
    <property type="entry name" value="NUCLEOREDOXIN"/>
    <property type="match status" value="1"/>
</dbReference>
<keyword evidence="1" id="KW-0732">Signal</keyword>
<protein>
    <recommendedName>
        <fullName evidence="2">Thioredoxin domain-containing protein</fullName>
    </recommendedName>
</protein>
<organism evidence="3">
    <name type="scientific">Minutocellus polymorphus</name>
    <dbReference type="NCBI Taxonomy" id="265543"/>
    <lineage>
        <taxon>Eukaryota</taxon>
        <taxon>Sar</taxon>
        <taxon>Stramenopiles</taxon>
        <taxon>Ochrophyta</taxon>
        <taxon>Bacillariophyta</taxon>
        <taxon>Mediophyceae</taxon>
        <taxon>Cymatosirophycidae</taxon>
        <taxon>Cymatosirales</taxon>
        <taxon>Cymatosiraceae</taxon>
        <taxon>Minutocellus</taxon>
    </lineage>
</organism>
<sequence>MVVPSLFVPLGLMFVASRSGTSSPAIALCQRVSSRDFASSSTSACAAAATAAISSLPPLLSSDGSASPVSSDSLPETLSGKSVALYFAAGWCPMCTRFEPSLLQFRDAAQESDKPLEIIYVPSDRTKADAIQRAAAMNMMSVPVGEDADAIKKQYKIWSGAESMKLGFGRRSGVPALVVLDGKEGKEMAFLAAEAEGVKALSSWPLDDESGMW</sequence>
<evidence type="ECO:0000313" key="3">
    <source>
        <dbReference type="EMBL" id="CAD8366325.1"/>
    </source>
</evidence>
<dbReference type="InterPro" id="IPR012336">
    <property type="entry name" value="Thioredoxin-like_fold"/>
</dbReference>
<dbReference type="GO" id="GO:0031397">
    <property type="term" value="P:negative regulation of protein ubiquitination"/>
    <property type="evidence" value="ECO:0007669"/>
    <property type="project" value="TreeGrafter"/>
</dbReference>
<feature type="chain" id="PRO_5030943674" description="Thioredoxin domain-containing protein" evidence="1">
    <location>
        <begin position="21"/>
        <end position="213"/>
    </location>
</feature>
<dbReference type="PANTHER" id="PTHR46472:SF1">
    <property type="entry name" value="NUCLEOREDOXIN"/>
    <property type="match status" value="1"/>
</dbReference>
<accession>A0A7S0AJU7</accession>
<reference evidence="3" key="1">
    <citation type="submission" date="2021-01" db="EMBL/GenBank/DDBJ databases">
        <authorList>
            <person name="Corre E."/>
            <person name="Pelletier E."/>
            <person name="Niang G."/>
            <person name="Scheremetjew M."/>
            <person name="Finn R."/>
            <person name="Kale V."/>
            <person name="Holt S."/>
            <person name="Cochrane G."/>
            <person name="Meng A."/>
            <person name="Brown T."/>
            <person name="Cohen L."/>
        </authorList>
    </citation>
    <scope>NUCLEOTIDE SEQUENCE</scope>
    <source>
        <strain evidence="3">CCMP3303</strain>
    </source>
</reference>
<evidence type="ECO:0000256" key="1">
    <source>
        <dbReference type="SAM" id="SignalP"/>
    </source>
</evidence>
<dbReference type="GO" id="GO:0005634">
    <property type="term" value="C:nucleus"/>
    <property type="evidence" value="ECO:0007669"/>
    <property type="project" value="TreeGrafter"/>
</dbReference>
<dbReference type="InterPro" id="IPR013766">
    <property type="entry name" value="Thioredoxin_domain"/>
</dbReference>
<dbReference type="Pfam" id="PF13905">
    <property type="entry name" value="Thioredoxin_8"/>
    <property type="match status" value="1"/>
</dbReference>
<feature type="signal peptide" evidence="1">
    <location>
        <begin position="1"/>
        <end position="20"/>
    </location>
</feature>
<gene>
    <name evidence="3" type="ORF">MPOL1434_LOCUS3864</name>
</gene>
<dbReference type="SUPFAM" id="SSF52833">
    <property type="entry name" value="Thioredoxin-like"/>
    <property type="match status" value="1"/>
</dbReference>
<evidence type="ECO:0000259" key="2">
    <source>
        <dbReference type="PROSITE" id="PS51352"/>
    </source>
</evidence>
<dbReference type="GO" id="GO:0030178">
    <property type="term" value="P:negative regulation of Wnt signaling pathway"/>
    <property type="evidence" value="ECO:0007669"/>
    <property type="project" value="TreeGrafter"/>
</dbReference>
<dbReference type="InterPro" id="IPR036249">
    <property type="entry name" value="Thioredoxin-like_sf"/>
</dbReference>
<dbReference type="AlphaFoldDB" id="A0A7S0AJU7"/>
<dbReference type="Gene3D" id="3.40.30.10">
    <property type="entry name" value="Glutaredoxin"/>
    <property type="match status" value="1"/>
</dbReference>
<feature type="domain" description="Thioredoxin" evidence="2">
    <location>
        <begin position="45"/>
        <end position="203"/>
    </location>
</feature>
<name>A0A7S0AJU7_9STRA</name>
<dbReference type="EMBL" id="HBEJ01006540">
    <property type="protein sequence ID" value="CAD8366325.1"/>
    <property type="molecule type" value="Transcribed_RNA"/>
</dbReference>
<dbReference type="GO" id="GO:0004791">
    <property type="term" value="F:thioredoxin-disulfide reductase (NADPH) activity"/>
    <property type="evidence" value="ECO:0007669"/>
    <property type="project" value="TreeGrafter"/>
</dbReference>